<comment type="caution">
    <text evidence="5">The sequence shown here is derived from an EMBL/GenBank/DDBJ whole genome shotgun (WGS) entry which is preliminary data.</text>
</comment>
<keyword evidence="6" id="KW-1185">Reference proteome</keyword>
<reference evidence="5" key="1">
    <citation type="submission" date="2016-10" db="EMBL/GenBank/DDBJ databases">
        <authorList>
            <person name="Varghese N."/>
            <person name="Submissions S."/>
        </authorList>
    </citation>
    <scope>NUCLEOTIDE SEQUENCE [LARGE SCALE GENOMIC DNA]</scope>
    <source>
        <strain evidence="5">YR281</strain>
    </source>
</reference>
<sequence length="383" mass="43017">MKTAISYRNVPKLSRPGFEQLICRLAERRLAAHLSHFPPGLVRLRATLERSRHRSLHRSLYRVRLQLGLPGATLTCGDESSGLEQAIDHALKELERQTERHIAHLRHEDAWRRKERRAGLRQLRTALTAQDDAGMASFGELVRPLLAPLQRFVQRELSHLQACGDLAPGDPSADEIADETLARACEHLAARPHRLKPLQWLYQIALEVLAEEVTRRQSEEGRCISLEGRLPVQLREPREDTDEVLFEYWQPDEVLRVEDVMPSTDGTPEEAVSERELRELLATLLSELPAPWRRAVVLCRLEGLAAGPAAQVLGVTEEELEHRLAHADAFLRARLADLRLAPQSSDEAAGYVVPGVLPPASRLSHEFDEATLRGVPESEGGRP</sequence>
<keyword evidence="4" id="KW-0804">Transcription</keyword>
<dbReference type="GO" id="GO:0000428">
    <property type="term" value="C:DNA-directed RNA polymerase complex"/>
    <property type="evidence" value="ECO:0007669"/>
    <property type="project" value="UniProtKB-KW"/>
</dbReference>
<dbReference type="PANTHER" id="PTHR43133:SF8">
    <property type="entry name" value="RNA POLYMERASE SIGMA FACTOR HI_1459-RELATED"/>
    <property type="match status" value="1"/>
</dbReference>
<evidence type="ECO:0000313" key="5">
    <source>
        <dbReference type="EMBL" id="SDJ55108.1"/>
    </source>
</evidence>
<evidence type="ECO:0000256" key="1">
    <source>
        <dbReference type="ARBA" id="ARBA00023015"/>
    </source>
</evidence>
<dbReference type="Gene3D" id="1.10.1740.10">
    <property type="match status" value="1"/>
</dbReference>
<dbReference type="SUPFAM" id="SSF69754">
    <property type="entry name" value="Ribosome binding protein Y (YfiA homologue)"/>
    <property type="match status" value="1"/>
</dbReference>
<dbReference type="Gene3D" id="1.10.10.10">
    <property type="entry name" value="Winged helix-like DNA-binding domain superfamily/Winged helix DNA-binding domain"/>
    <property type="match status" value="1"/>
</dbReference>
<evidence type="ECO:0000256" key="4">
    <source>
        <dbReference type="ARBA" id="ARBA00023163"/>
    </source>
</evidence>
<dbReference type="PANTHER" id="PTHR43133">
    <property type="entry name" value="RNA POLYMERASE ECF-TYPE SIGMA FACTO"/>
    <property type="match status" value="1"/>
</dbReference>
<dbReference type="InterPro" id="IPR039425">
    <property type="entry name" value="RNA_pol_sigma-70-like"/>
</dbReference>
<evidence type="ECO:0000256" key="2">
    <source>
        <dbReference type="ARBA" id="ARBA00023082"/>
    </source>
</evidence>
<keyword evidence="3" id="KW-0238">DNA-binding</keyword>
<dbReference type="SUPFAM" id="SSF88659">
    <property type="entry name" value="Sigma3 and sigma4 domains of RNA polymerase sigma factors"/>
    <property type="match status" value="1"/>
</dbReference>
<keyword evidence="5" id="KW-0240">DNA-directed RNA polymerase</keyword>
<dbReference type="Gene3D" id="3.30.160.100">
    <property type="entry name" value="Ribosome hibernation promotion factor-like"/>
    <property type="match status" value="1"/>
</dbReference>
<keyword evidence="2" id="KW-0731">Sigma factor</keyword>
<dbReference type="EMBL" id="FNDI01000062">
    <property type="protein sequence ID" value="SDJ55108.1"/>
    <property type="molecule type" value="Genomic_DNA"/>
</dbReference>
<dbReference type="InterPro" id="IPR036388">
    <property type="entry name" value="WH-like_DNA-bd_sf"/>
</dbReference>
<evidence type="ECO:0000313" key="6">
    <source>
        <dbReference type="Proteomes" id="UP000198900"/>
    </source>
</evidence>
<dbReference type="AlphaFoldDB" id="A0A7Z7FQV6"/>
<dbReference type="GO" id="GO:0016987">
    <property type="term" value="F:sigma factor activity"/>
    <property type="evidence" value="ECO:0007669"/>
    <property type="project" value="UniProtKB-KW"/>
</dbReference>
<dbReference type="InterPro" id="IPR036567">
    <property type="entry name" value="RHF-like"/>
</dbReference>
<organism evidence="5 6">
    <name type="scientific">Paraburkholderia steynii</name>
    <dbReference type="NCBI Taxonomy" id="1245441"/>
    <lineage>
        <taxon>Bacteria</taxon>
        <taxon>Pseudomonadati</taxon>
        <taxon>Pseudomonadota</taxon>
        <taxon>Betaproteobacteria</taxon>
        <taxon>Burkholderiales</taxon>
        <taxon>Burkholderiaceae</taxon>
        <taxon>Paraburkholderia</taxon>
    </lineage>
</organism>
<evidence type="ECO:0000256" key="3">
    <source>
        <dbReference type="ARBA" id="ARBA00023125"/>
    </source>
</evidence>
<dbReference type="Proteomes" id="UP000198900">
    <property type="component" value="Unassembled WGS sequence"/>
</dbReference>
<accession>A0A7Z7FQV6</accession>
<dbReference type="GO" id="GO:0003677">
    <property type="term" value="F:DNA binding"/>
    <property type="evidence" value="ECO:0007669"/>
    <property type="project" value="UniProtKB-KW"/>
</dbReference>
<protein>
    <submittedName>
        <fullName evidence="5">DNA-directed RNA polymerase specialized sigma subunit, sigma24 family</fullName>
    </submittedName>
</protein>
<dbReference type="RefSeq" id="WP_091790592.1">
    <property type="nucleotide sequence ID" value="NZ_FNDI01000062.1"/>
</dbReference>
<keyword evidence="1" id="KW-0805">Transcription regulation</keyword>
<proteinExistence type="predicted"/>
<dbReference type="InterPro" id="IPR013324">
    <property type="entry name" value="RNA_pol_sigma_r3/r4-like"/>
</dbReference>
<gene>
    <name evidence="5" type="ORF">SAMN04487926_1629</name>
</gene>
<name>A0A7Z7FQV6_9BURK</name>